<dbReference type="InterPro" id="IPR000182">
    <property type="entry name" value="GNAT_dom"/>
</dbReference>
<protein>
    <recommendedName>
        <fullName evidence="1">N-acetyltransferase domain-containing protein</fullName>
    </recommendedName>
</protein>
<gene>
    <name evidence="2" type="ORF">GCM10007103_09450</name>
</gene>
<evidence type="ECO:0000313" key="2">
    <source>
        <dbReference type="EMBL" id="GHA30236.1"/>
    </source>
</evidence>
<dbReference type="GO" id="GO:0016747">
    <property type="term" value="F:acyltransferase activity, transferring groups other than amino-acyl groups"/>
    <property type="evidence" value="ECO:0007669"/>
    <property type="project" value="InterPro"/>
</dbReference>
<reference evidence="2" key="1">
    <citation type="journal article" date="2014" name="Int. J. Syst. Evol. Microbiol.">
        <title>Complete genome sequence of Corynebacterium casei LMG S-19264T (=DSM 44701T), isolated from a smear-ripened cheese.</title>
        <authorList>
            <consortium name="US DOE Joint Genome Institute (JGI-PGF)"/>
            <person name="Walter F."/>
            <person name="Albersmeier A."/>
            <person name="Kalinowski J."/>
            <person name="Ruckert C."/>
        </authorList>
    </citation>
    <scope>NUCLEOTIDE SEQUENCE</scope>
    <source>
        <strain evidence="2">KCTC 12719</strain>
    </source>
</reference>
<sequence length="178" mass="20866">MKTKDIFIERLQELEAPEGFAWELINKSHAPVVVKWRNDPAILSFMEMDNKLKLEDQIAFLENYCLYDRVDIILFSKNKPVGVFNIKNLDSQPEYGAIIGEAEYRGKGLGTKVKLLIFKYWFCTLNKETIYSRNKKLNEKIIKSNISWGFEKFGEDEDLVLLKLEKDDFINVSLKKFN</sequence>
<accession>A0A918S9R4</accession>
<evidence type="ECO:0000259" key="1">
    <source>
        <dbReference type="Pfam" id="PF13302"/>
    </source>
</evidence>
<comment type="caution">
    <text evidence="2">The sequence shown here is derived from an EMBL/GenBank/DDBJ whole genome shotgun (WGS) entry which is preliminary data.</text>
</comment>
<dbReference type="Pfam" id="PF13302">
    <property type="entry name" value="Acetyltransf_3"/>
    <property type="match status" value="1"/>
</dbReference>
<feature type="domain" description="N-acetyltransferase" evidence="1">
    <location>
        <begin position="26"/>
        <end position="142"/>
    </location>
</feature>
<organism evidence="2 3">
    <name type="scientific">Salinimicrobium marinum</name>
    <dbReference type="NCBI Taxonomy" id="680283"/>
    <lineage>
        <taxon>Bacteria</taxon>
        <taxon>Pseudomonadati</taxon>
        <taxon>Bacteroidota</taxon>
        <taxon>Flavobacteriia</taxon>
        <taxon>Flavobacteriales</taxon>
        <taxon>Flavobacteriaceae</taxon>
        <taxon>Salinimicrobium</taxon>
    </lineage>
</organism>
<dbReference type="Proteomes" id="UP000610456">
    <property type="component" value="Unassembled WGS sequence"/>
</dbReference>
<dbReference type="RefSeq" id="WP_189603551.1">
    <property type="nucleotide sequence ID" value="NZ_BMXB01000002.1"/>
</dbReference>
<dbReference type="PANTHER" id="PTHR43415:SF3">
    <property type="entry name" value="GNAT-FAMILY ACETYLTRANSFERASE"/>
    <property type="match status" value="1"/>
</dbReference>
<keyword evidence="3" id="KW-1185">Reference proteome</keyword>
<dbReference type="AlphaFoldDB" id="A0A918S9R4"/>
<dbReference type="EMBL" id="BMXB01000002">
    <property type="protein sequence ID" value="GHA30236.1"/>
    <property type="molecule type" value="Genomic_DNA"/>
</dbReference>
<name>A0A918S9R4_9FLAO</name>
<proteinExistence type="predicted"/>
<dbReference type="Gene3D" id="3.40.630.30">
    <property type="match status" value="1"/>
</dbReference>
<reference evidence="2" key="2">
    <citation type="submission" date="2020-09" db="EMBL/GenBank/DDBJ databases">
        <authorList>
            <person name="Sun Q."/>
            <person name="Kim S."/>
        </authorList>
    </citation>
    <scope>NUCLEOTIDE SEQUENCE</scope>
    <source>
        <strain evidence="2">KCTC 12719</strain>
    </source>
</reference>
<dbReference type="PANTHER" id="PTHR43415">
    <property type="entry name" value="SPERMIDINE N(1)-ACETYLTRANSFERASE"/>
    <property type="match status" value="1"/>
</dbReference>
<evidence type="ECO:0000313" key="3">
    <source>
        <dbReference type="Proteomes" id="UP000610456"/>
    </source>
</evidence>
<dbReference type="SUPFAM" id="SSF55729">
    <property type="entry name" value="Acyl-CoA N-acyltransferases (Nat)"/>
    <property type="match status" value="1"/>
</dbReference>
<dbReference type="InterPro" id="IPR016181">
    <property type="entry name" value="Acyl_CoA_acyltransferase"/>
</dbReference>